<accession>A0ABN1LKR9</accession>
<name>A0ABN1LKR9_9ALTE</name>
<feature type="signal peptide" evidence="1">
    <location>
        <begin position="1"/>
        <end position="24"/>
    </location>
</feature>
<dbReference type="RefSeq" id="WP_343859968.1">
    <property type="nucleotide sequence ID" value="NZ_BAAAFD010000006.1"/>
</dbReference>
<sequence length="97" mass="10309">MKITMKRVLITSAIALSVAQSANASITASLKSVCDKASEAATQSAVFESNDTYSAMLTSHFNASSCDGQQLLEQMRAQKAEKLTANHKQPVEASSID</sequence>
<gene>
    <name evidence="2" type="ORF">GCM10009114_22390</name>
</gene>
<feature type="chain" id="PRO_5047355284" description="DUF3718 domain-containing protein" evidence="1">
    <location>
        <begin position="25"/>
        <end position="97"/>
    </location>
</feature>
<keyword evidence="3" id="KW-1185">Reference proteome</keyword>
<evidence type="ECO:0000256" key="1">
    <source>
        <dbReference type="SAM" id="SignalP"/>
    </source>
</evidence>
<keyword evidence="1" id="KW-0732">Signal</keyword>
<proteinExistence type="predicted"/>
<comment type="caution">
    <text evidence="2">The sequence shown here is derived from an EMBL/GenBank/DDBJ whole genome shotgun (WGS) entry which is preliminary data.</text>
</comment>
<reference evidence="2 3" key="1">
    <citation type="journal article" date="2019" name="Int. J. Syst. Evol. Microbiol.">
        <title>The Global Catalogue of Microorganisms (GCM) 10K type strain sequencing project: providing services to taxonomists for standard genome sequencing and annotation.</title>
        <authorList>
            <consortium name="The Broad Institute Genomics Platform"/>
            <consortium name="The Broad Institute Genome Sequencing Center for Infectious Disease"/>
            <person name="Wu L."/>
            <person name="Ma J."/>
        </authorList>
    </citation>
    <scope>NUCLEOTIDE SEQUENCE [LARGE SCALE GENOMIC DNA]</scope>
    <source>
        <strain evidence="2 3">JCM 15896</strain>
    </source>
</reference>
<evidence type="ECO:0000313" key="2">
    <source>
        <dbReference type="EMBL" id="GAA0857276.1"/>
    </source>
</evidence>
<dbReference type="EMBL" id="BAAAFD010000006">
    <property type="protein sequence ID" value="GAA0857276.1"/>
    <property type="molecule type" value="Genomic_DNA"/>
</dbReference>
<evidence type="ECO:0008006" key="4">
    <source>
        <dbReference type="Google" id="ProtNLM"/>
    </source>
</evidence>
<protein>
    <recommendedName>
        <fullName evidence="4">DUF3718 domain-containing protein</fullName>
    </recommendedName>
</protein>
<evidence type="ECO:0000313" key="3">
    <source>
        <dbReference type="Proteomes" id="UP001500359"/>
    </source>
</evidence>
<dbReference type="Proteomes" id="UP001500359">
    <property type="component" value="Unassembled WGS sequence"/>
</dbReference>
<organism evidence="2 3">
    <name type="scientific">Aliiglaciecola litoralis</name>
    <dbReference type="NCBI Taxonomy" id="582857"/>
    <lineage>
        <taxon>Bacteria</taxon>
        <taxon>Pseudomonadati</taxon>
        <taxon>Pseudomonadota</taxon>
        <taxon>Gammaproteobacteria</taxon>
        <taxon>Alteromonadales</taxon>
        <taxon>Alteromonadaceae</taxon>
        <taxon>Aliiglaciecola</taxon>
    </lineage>
</organism>